<dbReference type="Pfam" id="PF13837">
    <property type="entry name" value="Myb_DNA-bind_4"/>
    <property type="match status" value="2"/>
</dbReference>
<feature type="domain" description="Myb/SANT-like DNA-binding" evidence="1">
    <location>
        <begin position="143"/>
        <end position="231"/>
    </location>
</feature>
<dbReference type="PANTHER" id="PTHR47595:SF1">
    <property type="entry name" value="MYB_SANT-LIKE DNA-BINDING DOMAIN-CONTAINING PROTEIN"/>
    <property type="match status" value="1"/>
</dbReference>
<dbReference type="InterPro" id="IPR044822">
    <property type="entry name" value="Myb_DNA-bind_4"/>
</dbReference>
<dbReference type="Gene3D" id="1.10.10.60">
    <property type="entry name" value="Homeodomain-like"/>
    <property type="match status" value="2"/>
</dbReference>
<gene>
    <name evidence="2" type="ORF">G5714_006661</name>
</gene>
<feature type="domain" description="Myb/SANT-like DNA-binding" evidence="1">
    <location>
        <begin position="8"/>
        <end position="83"/>
    </location>
</feature>
<dbReference type="AlphaFoldDB" id="A0A7J6CX08"/>
<dbReference type="Proteomes" id="UP000579812">
    <property type="component" value="Unassembled WGS sequence"/>
</dbReference>
<comment type="caution">
    <text evidence="2">The sequence shown here is derived from an EMBL/GenBank/DDBJ whole genome shotgun (WGS) entry which is preliminary data.</text>
</comment>
<accession>A0A7J6CX08</accession>
<name>A0A7J6CX08_9TELE</name>
<evidence type="ECO:0000313" key="2">
    <source>
        <dbReference type="EMBL" id="KAF4111866.1"/>
    </source>
</evidence>
<evidence type="ECO:0000313" key="3">
    <source>
        <dbReference type="Proteomes" id="UP000579812"/>
    </source>
</evidence>
<keyword evidence="3" id="KW-1185">Reference proteome</keyword>
<protein>
    <recommendedName>
        <fullName evidence="1">Myb/SANT-like DNA-binding domain-containing protein</fullName>
    </recommendedName>
</protein>
<evidence type="ECO:0000259" key="1">
    <source>
        <dbReference type="Pfam" id="PF13837"/>
    </source>
</evidence>
<organism evidence="2 3">
    <name type="scientific">Onychostoma macrolepis</name>
    <dbReference type="NCBI Taxonomy" id="369639"/>
    <lineage>
        <taxon>Eukaryota</taxon>
        <taxon>Metazoa</taxon>
        <taxon>Chordata</taxon>
        <taxon>Craniata</taxon>
        <taxon>Vertebrata</taxon>
        <taxon>Euteleostomi</taxon>
        <taxon>Actinopterygii</taxon>
        <taxon>Neopterygii</taxon>
        <taxon>Teleostei</taxon>
        <taxon>Ostariophysi</taxon>
        <taxon>Cypriniformes</taxon>
        <taxon>Cyprinidae</taxon>
        <taxon>Acrossocheilinae</taxon>
        <taxon>Onychostoma</taxon>
    </lineage>
</organism>
<reference evidence="2 3" key="1">
    <citation type="submission" date="2020-04" db="EMBL/GenBank/DDBJ databases">
        <title>Chromosome-level genome assembly of a cyprinid fish Onychostoma macrolepis by integration of Nanopore Sequencing, Bionano and Hi-C technology.</title>
        <authorList>
            <person name="Wang D."/>
        </authorList>
    </citation>
    <scope>NUCLEOTIDE SEQUENCE [LARGE SCALE GENOMIC DNA]</scope>
    <source>
        <strain evidence="2">SWU-2019</strain>
        <tissue evidence="2">Muscle</tissue>
    </source>
</reference>
<proteinExistence type="predicted"/>
<sequence length="296" mass="33258">MSESKNTQHWSSEETSVLLAIWSSTEIQEKLESSTRKKRVYDEISQEMLNGGFSRSTEQIVNKLKKLRKEYRDLKRKPSESDSGQINKTFDHDLMESVLEHRPASQLTGALNSATATLEKNADSVVFSVAELGCKISEPKTAQQWSSEETSALLAIWSSTEIQEKLGSSKRKKSVYDDICQEMVNVGFSRTTDQIVNKLKKLKKESRDSKKGKRKSVSRWSNKTINYDVMDTALECLPTSQFTEALNSATAMLETNAESLSSAADLDSSPEEQTQMCLTGVKVKPLQHDNSLHDFD</sequence>
<dbReference type="EMBL" id="JAAMOB010000006">
    <property type="protein sequence ID" value="KAF4111866.1"/>
    <property type="molecule type" value="Genomic_DNA"/>
</dbReference>
<dbReference type="PANTHER" id="PTHR47595">
    <property type="entry name" value="HEAT SHOCK 70 KDA PROTEIN 14"/>
    <property type="match status" value="1"/>
</dbReference>